<reference evidence="11 12" key="1">
    <citation type="submission" date="2020-04" db="EMBL/GenBank/DDBJ databases">
        <title>Perkinsus olseni comparative genomics.</title>
        <authorList>
            <person name="Bogema D.R."/>
        </authorList>
    </citation>
    <scope>NUCLEOTIDE SEQUENCE [LARGE SCALE GENOMIC DNA]</scope>
    <source>
        <strain evidence="11">ATCC PRA-205</strain>
    </source>
</reference>
<gene>
    <name evidence="11" type="primary">VP2_4</name>
    <name evidence="11" type="ORF">FOZ62_022720</name>
</gene>
<evidence type="ECO:0000313" key="11">
    <source>
        <dbReference type="EMBL" id="KAF4744642.1"/>
    </source>
</evidence>
<evidence type="ECO:0000256" key="9">
    <source>
        <dbReference type="ARBA" id="ARBA00023136"/>
    </source>
</evidence>
<evidence type="ECO:0000256" key="4">
    <source>
        <dbReference type="ARBA" id="ARBA00022692"/>
    </source>
</evidence>
<dbReference type="AlphaFoldDB" id="A0A7J6TIY9"/>
<feature type="transmembrane region" description="Helical" evidence="10">
    <location>
        <begin position="169"/>
        <end position="197"/>
    </location>
</feature>
<keyword evidence="11" id="KW-0575">Peroxidase</keyword>
<proteinExistence type="predicted"/>
<dbReference type="GO" id="GO:0009678">
    <property type="term" value="F:diphosphate hydrolysis-driven proton transmembrane transporter activity"/>
    <property type="evidence" value="ECO:0007669"/>
    <property type="project" value="UniProtKB-EC"/>
</dbReference>
<dbReference type="GO" id="GO:0016020">
    <property type="term" value="C:membrane"/>
    <property type="evidence" value="ECO:0007669"/>
    <property type="project" value="InterPro"/>
</dbReference>
<evidence type="ECO:0000256" key="5">
    <source>
        <dbReference type="ARBA" id="ARBA00022842"/>
    </source>
</evidence>
<keyword evidence="5" id="KW-0460">Magnesium</keyword>
<feature type="non-terminal residue" evidence="11">
    <location>
        <position position="340"/>
    </location>
</feature>
<evidence type="ECO:0000313" key="12">
    <source>
        <dbReference type="Proteomes" id="UP000574390"/>
    </source>
</evidence>
<feature type="transmembrane region" description="Helical" evidence="10">
    <location>
        <begin position="209"/>
        <end position="233"/>
    </location>
</feature>
<sequence length="340" mass="35874">MSVEMNGMAAIPEAFGGPMVNYQSSRKGKQYTSEIERLVYVYNQMDWKAKKTITYSLLLGYFSLLLIFRLCTSDFATLATASALLTSIYALFFAFWLAAFVFRHDEGDAAMQSIADPIREGSEGFFAVQYGTIAKISVLAAFLLFMLYISRDDTVLGAVGGGKATTVSSLAMALITACTFLIGAFCSALAGYAGMWVSVVAMVIRAGGFASLVNVAMVIGGLSFIMIVLRVIYPTLEFQQAPLLLVGYGFGASLVAMFAQLGGGIYTKGADVGADLVGKIEAGIPEDDPRNPATIADLVGDNVGDCAGQCADTFESIAAEILSAMILGGSLADEGSMNKG</sequence>
<dbReference type="PANTHER" id="PTHR31998">
    <property type="entry name" value="K(+)-INSENSITIVE PYROPHOSPHATE-ENERGIZED PROTON PUMP"/>
    <property type="match status" value="1"/>
</dbReference>
<name>A0A7J6TIY9_PEROL</name>
<evidence type="ECO:0000256" key="2">
    <source>
        <dbReference type="ARBA" id="ARBA00013242"/>
    </source>
</evidence>
<dbReference type="Pfam" id="PF03030">
    <property type="entry name" value="H_PPase"/>
    <property type="match status" value="1"/>
</dbReference>
<evidence type="ECO:0000256" key="10">
    <source>
        <dbReference type="SAM" id="Phobius"/>
    </source>
</evidence>
<keyword evidence="11" id="KW-0560">Oxidoreductase</keyword>
<feature type="transmembrane region" description="Helical" evidence="10">
    <location>
        <begin position="76"/>
        <end position="103"/>
    </location>
</feature>
<dbReference type="GO" id="GO:0004601">
    <property type="term" value="F:peroxidase activity"/>
    <property type="evidence" value="ECO:0007669"/>
    <property type="project" value="UniProtKB-KW"/>
</dbReference>
<evidence type="ECO:0000256" key="7">
    <source>
        <dbReference type="ARBA" id="ARBA00022989"/>
    </source>
</evidence>
<keyword evidence="6" id="KW-1278">Translocase</keyword>
<keyword evidence="4 10" id="KW-0812">Transmembrane</keyword>
<keyword evidence="3" id="KW-0813">Transport</keyword>
<dbReference type="GO" id="GO:0004427">
    <property type="term" value="F:inorganic diphosphate phosphatase activity"/>
    <property type="evidence" value="ECO:0007669"/>
    <property type="project" value="InterPro"/>
</dbReference>
<keyword evidence="8" id="KW-0406">Ion transport</keyword>
<organism evidence="11 12">
    <name type="scientific">Perkinsus olseni</name>
    <name type="common">Perkinsus atlanticus</name>
    <dbReference type="NCBI Taxonomy" id="32597"/>
    <lineage>
        <taxon>Eukaryota</taxon>
        <taxon>Sar</taxon>
        <taxon>Alveolata</taxon>
        <taxon>Perkinsozoa</taxon>
        <taxon>Perkinsea</taxon>
        <taxon>Perkinsida</taxon>
        <taxon>Perkinsidae</taxon>
        <taxon>Perkinsus</taxon>
    </lineage>
</organism>
<evidence type="ECO:0000256" key="6">
    <source>
        <dbReference type="ARBA" id="ARBA00022967"/>
    </source>
</evidence>
<dbReference type="Proteomes" id="UP000574390">
    <property type="component" value="Unassembled WGS sequence"/>
</dbReference>
<evidence type="ECO:0000256" key="8">
    <source>
        <dbReference type="ARBA" id="ARBA00023065"/>
    </source>
</evidence>
<comment type="caution">
    <text evidence="11">The sequence shown here is derived from an EMBL/GenBank/DDBJ whole genome shotgun (WGS) entry which is preliminary data.</text>
</comment>
<protein>
    <recommendedName>
        <fullName evidence="2">H(+)-exporting diphosphatase</fullName>
        <ecNumber evidence="2">7.1.3.1</ecNumber>
    </recommendedName>
</protein>
<feature type="transmembrane region" description="Helical" evidence="10">
    <location>
        <begin position="124"/>
        <end position="149"/>
    </location>
</feature>
<feature type="transmembrane region" description="Helical" evidence="10">
    <location>
        <begin position="245"/>
        <end position="266"/>
    </location>
</feature>
<feature type="transmembrane region" description="Helical" evidence="10">
    <location>
        <begin position="52"/>
        <end position="70"/>
    </location>
</feature>
<keyword evidence="9 10" id="KW-0472">Membrane</keyword>
<evidence type="ECO:0000256" key="3">
    <source>
        <dbReference type="ARBA" id="ARBA00022448"/>
    </source>
</evidence>
<comment type="subcellular location">
    <subcellularLocation>
        <location evidence="1">Endomembrane system</location>
        <topology evidence="1">Multi-pass membrane protein</topology>
    </subcellularLocation>
</comment>
<dbReference type="GO" id="GO:0012505">
    <property type="term" value="C:endomembrane system"/>
    <property type="evidence" value="ECO:0007669"/>
    <property type="project" value="UniProtKB-SubCell"/>
</dbReference>
<dbReference type="InterPro" id="IPR004131">
    <property type="entry name" value="PPase-energised_H-pump"/>
</dbReference>
<accession>A0A7J6TIY9</accession>
<dbReference type="EMBL" id="JABANM010007204">
    <property type="protein sequence ID" value="KAF4744642.1"/>
    <property type="molecule type" value="Genomic_DNA"/>
</dbReference>
<evidence type="ECO:0000256" key="1">
    <source>
        <dbReference type="ARBA" id="ARBA00004127"/>
    </source>
</evidence>
<dbReference type="EC" id="7.1.3.1" evidence="2"/>
<keyword evidence="7 10" id="KW-1133">Transmembrane helix</keyword>